<dbReference type="Proteomes" id="UP001642464">
    <property type="component" value="Unassembled WGS sequence"/>
</dbReference>
<dbReference type="EMBL" id="CAXAMM010025058">
    <property type="protein sequence ID" value="CAK9056375.1"/>
    <property type="molecule type" value="Genomic_DNA"/>
</dbReference>
<organism evidence="1 3">
    <name type="scientific">Durusdinium trenchii</name>
    <dbReference type="NCBI Taxonomy" id="1381693"/>
    <lineage>
        <taxon>Eukaryota</taxon>
        <taxon>Sar</taxon>
        <taxon>Alveolata</taxon>
        <taxon>Dinophyceae</taxon>
        <taxon>Suessiales</taxon>
        <taxon>Symbiodiniaceae</taxon>
        <taxon>Durusdinium</taxon>
    </lineage>
</organism>
<evidence type="ECO:0000313" key="3">
    <source>
        <dbReference type="Proteomes" id="UP001642464"/>
    </source>
</evidence>
<keyword evidence="3" id="KW-1185">Reference proteome</keyword>
<comment type="caution">
    <text evidence="1">The sequence shown here is derived from an EMBL/GenBank/DDBJ whole genome shotgun (WGS) entry which is preliminary data.</text>
</comment>
<name>A0ABP0N273_9DINO</name>
<evidence type="ECO:0000313" key="1">
    <source>
        <dbReference type="EMBL" id="CAK9056375.1"/>
    </source>
</evidence>
<gene>
    <name evidence="1" type="ORF">SCF082_LOCUS30382</name>
    <name evidence="2" type="ORF">SCF082_LOCUS32610</name>
</gene>
<evidence type="ECO:0000313" key="2">
    <source>
        <dbReference type="EMBL" id="CAK9062713.1"/>
    </source>
</evidence>
<reference evidence="1 3" key="1">
    <citation type="submission" date="2024-02" db="EMBL/GenBank/DDBJ databases">
        <authorList>
            <person name="Chen Y."/>
            <person name="Shah S."/>
            <person name="Dougan E. K."/>
            <person name="Thang M."/>
            <person name="Chan C."/>
        </authorList>
    </citation>
    <scope>NUCLEOTIDE SEQUENCE [LARGE SCALE GENOMIC DNA]</scope>
</reference>
<dbReference type="EMBL" id="CAXAMM010028391">
    <property type="protein sequence ID" value="CAK9062713.1"/>
    <property type="molecule type" value="Genomic_DNA"/>
</dbReference>
<protein>
    <submittedName>
        <fullName evidence="1">Uncharacterized protein</fullName>
    </submittedName>
</protein>
<accession>A0ABP0N273</accession>
<sequence length="302" mass="33615">MVNGVLDSLGKVDRLLQSGGIDENQCPVDKRKYNGPKENPKSDHVDAFFNYFYYNFAETLAETPAVESDPYVAQLHCSGVMLPGDLKSADLPRSLLGLEPQLLESTLASSNAVVGSGHGGMMNAKGTLQTRHFNHMTMEAFYQQYILWCDNEANGIPPKERASNRTFRNVYQSKWRSCLVMREVNQHARCTACAMFSARIGQVHSQDERAQLEKSQAEHLKNVRAFRTIQSRLAMLSESSVNKDSSGSGGEASTLLVAMDGLDQSKTRWPRNLKSAKCLDKLWRPQVHLVGYIAYGATLLAH</sequence>
<proteinExistence type="predicted"/>